<reference evidence="1 2" key="1">
    <citation type="submission" date="2020-02" db="EMBL/GenBank/DDBJ databases">
        <authorList>
            <person name="Li G."/>
        </authorList>
    </citation>
    <scope>NUCLEOTIDE SEQUENCE [LARGE SCALE GENOMIC DNA]</scope>
    <source>
        <strain evidence="1 2">DSM 102029</strain>
    </source>
</reference>
<accession>A0A6P1YMT9</accession>
<dbReference type="KEGG" id="apra:G3A50_14305"/>
<proteinExistence type="predicted"/>
<sequence>MQSLGIIDIIWKGRKIDIEPGAKLLLGGLQNKGVTTGRKRKRVSEFKESIVTCTTTLDRGQSASDIYDPVEGELQVQCDTGQTYTFADAFMTERPEYSGGEGGKATIKWEGGDYEEIVN</sequence>
<dbReference type="AlphaFoldDB" id="A0A6P1YMT9"/>
<evidence type="ECO:0000313" key="1">
    <source>
        <dbReference type="EMBL" id="QIB34747.1"/>
    </source>
</evidence>
<dbReference type="RefSeq" id="WP_163075892.1">
    <property type="nucleotide sequence ID" value="NZ_CP048630.1"/>
</dbReference>
<evidence type="ECO:0008006" key="3">
    <source>
        <dbReference type="Google" id="ProtNLM"/>
    </source>
</evidence>
<dbReference type="Proteomes" id="UP000464751">
    <property type="component" value="Chromosome"/>
</dbReference>
<gene>
    <name evidence="1" type="ORF">G3A50_14305</name>
</gene>
<keyword evidence="2" id="KW-1185">Reference proteome</keyword>
<organism evidence="1 2">
    <name type="scientific">Ancylobacter pratisalsi</name>
    <dbReference type="NCBI Taxonomy" id="1745854"/>
    <lineage>
        <taxon>Bacteria</taxon>
        <taxon>Pseudomonadati</taxon>
        <taxon>Pseudomonadota</taxon>
        <taxon>Alphaproteobacteria</taxon>
        <taxon>Hyphomicrobiales</taxon>
        <taxon>Xanthobacteraceae</taxon>
        <taxon>Ancylobacter</taxon>
    </lineage>
</organism>
<name>A0A6P1YMT9_9HYPH</name>
<evidence type="ECO:0000313" key="2">
    <source>
        <dbReference type="Proteomes" id="UP000464751"/>
    </source>
</evidence>
<protein>
    <recommendedName>
        <fullName evidence="3">Phage tail protein</fullName>
    </recommendedName>
</protein>
<dbReference type="EMBL" id="CP048630">
    <property type="protein sequence ID" value="QIB34747.1"/>
    <property type="molecule type" value="Genomic_DNA"/>
</dbReference>
<dbReference type="InterPro" id="IPR019596">
    <property type="entry name" value="Phage_Mu_GpM_tail_tub"/>
</dbReference>
<dbReference type="Pfam" id="PF10618">
    <property type="entry name" value="Tail_tube"/>
    <property type="match status" value="1"/>
</dbReference>